<sequence length="92" mass="9801">MMMDNVAPNMLEQFHERINHPAIGWLVLAGVAMILIGFAADFLGVPDAAGFLGMYGVTMFLFAAVGYGSLLVLKLTSPLFMEDSAKSSKSGS</sequence>
<dbReference type="Proteomes" id="UP001321018">
    <property type="component" value="Unassembled WGS sequence"/>
</dbReference>
<organism evidence="2 5">
    <name type="scientific">Natronoglomus mannanivorans</name>
    <dbReference type="NCBI Taxonomy" id="2979990"/>
    <lineage>
        <taxon>Archaea</taxon>
        <taxon>Methanobacteriati</taxon>
        <taxon>Methanobacteriota</taxon>
        <taxon>Stenosarchaea group</taxon>
        <taxon>Halobacteria</taxon>
        <taxon>Halobacteriales</taxon>
        <taxon>Natrialbaceae</taxon>
        <taxon>Natronoglomus</taxon>
    </lineage>
</organism>
<evidence type="ECO:0000313" key="3">
    <source>
        <dbReference type="EMBL" id="MCU4975325.1"/>
    </source>
</evidence>
<keyword evidence="1" id="KW-0472">Membrane</keyword>
<dbReference type="EMBL" id="JAOPKA010000009">
    <property type="protein sequence ID" value="MCU4742594.1"/>
    <property type="molecule type" value="Genomic_DNA"/>
</dbReference>
<gene>
    <name evidence="3" type="ORF">OB955_21720</name>
    <name evidence="2" type="ORF">OB960_14440</name>
</gene>
<evidence type="ECO:0000313" key="5">
    <source>
        <dbReference type="Proteomes" id="UP001321018"/>
    </source>
</evidence>
<dbReference type="AlphaFoldDB" id="A0AAP3E342"/>
<evidence type="ECO:0000313" key="4">
    <source>
        <dbReference type="Proteomes" id="UP001320972"/>
    </source>
</evidence>
<keyword evidence="1" id="KW-0812">Transmembrane</keyword>
<evidence type="ECO:0000313" key="2">
    <source>
        <dbReference type="EMBL" id="MCU4742594.1"/>
    </source>
</evidence>
<reference evidence="2 4" key="1">
    <citation type="submission" date="2022-09" db="EMBL/GenBank/DDBJ databases">
        <title>Enrichment on poylsaccharides allowed isolation of novel metabolic and taxonomic groups of Haloarchaea.</title>
        <authorList>
            <person name="Sorokin D.Y."/>
            <person name="Elcheninov A.G."/>
            <person name="Khizhniak T.V."/>
            <person name="Kolganova T.V."/>
            <person name="Kublanov I.V."/>
        </authorList>
    </citation>
    <scope>NUCLEOTIDE SEQUENCE</scope>
    <source>
        <strain evidence="3 4">AArc-m2/3/4</strain>
        <strain evidence="2">AArc-xg1-1</strain>
    </source>
</reference>
<keyword evidence="1" id="KW-1133">Transmembrane helix</keyword>
<dbReference type="RefSeq" id="WP_338004418.1">
    <property type="nucleotide sequence ID" value="NZ_JAOPKA010000009.1"/>
</dbReference>
<dbReference type="EMBL" id="JAOPKB010000017">
    <property type="protein sequence ID" value="MCU4975325.1"/>
    <property type="molecule type" value="Genomic_DNA"/>
</dbReference>
<keyword evidence="4" id="KW-1185">Reference proteome</keyword>
<proteinExistence type="predicted"/>
<protein>
    <submittedName>
        <fullName evidence="2">Uncharacterized protein</fullName>
    </submittedName>
</protein>
<accession>A0AAP3E342</accession>
<name>A0AAP3E342_9EURY</name>
<comment type="caution">
    <text evidence="2">The sequence shown here is derived from an EMBL/GenBank/DDBJ whole genome shotgun (WGS) entry which is preliminary data.</text>
</comment>
<feature type="transmembrane region" description="Helical" evidence="1">
    <location>
        <begin position="52"/>
        <end position="73"/>
    </location>
</feature>
<feature type="transmembrane region" description="Helical" evidence="1">
    <location>
        <begin position="21"/>
        <end position="40"/>
    </location>
</feature>
<evidence type="ECO:0000256" key="1">
    <source>
        <dbReference type="SAM" id="Phobius"/>
    </source>
</evidence>
<dbReference type="Proteomes" id="UP001320972">
    <property type="component" value="Unassembled WGS sequence"/>
</dbReference>